<evidence type="ECO:0000256" key="3">
    <source>
        <dbReference type="ARBA" id="ARBA00023054"/>
    </source>
</evidence>
<dbReference type="GO" id="GO:0036064">
    <property type="term" value="C:ciliary basal body"/>
    <property type="evidence" value="ECO:0007669"/>
    <property type="project" value="TreeGrafter"/>
</dbReference>
<evidence type="ECO:0000256" key="1">
    <source>
        <dbReference type="ARBA" id="ARBA00007791"/>
    </source>
</evidence>
<evidence type="ECO:0000256" key="5">
    <source>
        <dbReference type="SAM" id="MobiDB-lite"/>
    </source>
</evidence>
<evidence type="ECO:0000313" key="7">
    <source>
        <dbReference type="RefSeq" id="XP_030647752.1"/>
    </source>
</evidence>
<dbReference type="PANTHER" id="PTHR31259:SF3">
    <property type="entry name" value="ENDOSOME-ASSOCIATED-TRAFFICKING REGULATOR 1"/>
    <property type="match status" value="1"/>
</dbReference>
<organism evidence="6 7">
    <name type="scientific">Chanos chanos</name>
    <name type="common">Milkfish</name>
    <name type="synonym">Mugil chanos</name>
    <dbReference type="NCBI Taxonomy" id="29144"/>
    <lineage>
        <taxon>Eukaryota</taxon>
        <taxon>Metazoa</taxon>
        <taxon>Chordata</taxon>
        <taxon>Craniata</taxon>
        <taxon>Vertebrata</taxon>
        <taxon>Euteleostomi</taxon>
        <taxon>Actinopterygii</taxon>
        <taxon>Neopterygii</taxon>
        <taxon>Teleostei</taxon>
        <taxon>Ostariophysi</taxon>
        <taxon>Gonorynchiformes</taxon>
        <taxon>Chanidae</taxon>
        <taxon>Chanos</taxon>
    </lineage>
</organism>
<dbReference type="CTD" id="10807"/>
<dbReference type="AlphaFoldDB" id="A0A6J2WU76"/>
<reference evidence="7" key="1">
    <citation type="submission" date="2025-08" db="UniProtKB">
        <authorList>
            <consortium name="RefSeq"/>
        </authorList>
    </citation>
    <scope>IDENTIFICATION</scope>
</reference>
<feature type="region of interest" description="Disordered" evidence="5">
    <location>
        <begin position="141"/>
        <end position="173"/>
    </location>
</feature>
<dbReference type="GO" id="GO:0055037">
    <property type="term" value="C:recycling endosome"/>
    <property type="evidence" value="ECO:0007669"/>
    <property type="project" value="TreeGrafter"/>
</dbReference>
<dbReference type="GO" id="GO:0005769">
    <property type="term" value="C:early endosome"/>
    <property type="evidence" value="ECO:0007669"/>
    <property type="project" value="TreeGrafter"/>
</dbReference>
<evidence type="ECO:0000313" key="6">
    <source>
        <dbReference type="Proteomes" id="UP000504632"/>
    </source>
</evidence>
<name>A0A6J2WU76_CHACN</name>
<protein>
    <recommendedName>
        <fullName evidence="2">Endosome-associated-trafficking regulator 1</fullName>
    </recommendedName>
</protein>
<evidence type="ECO:0000256" key="2">
    <source>
        <dbReference type="ARBA" id="ARBA00016007"/>
    </source>
</evidence>
<dbReference type="GO" id="GO:0032465">
    <property type="term" value="P:regulation of cytokinesis"/>
    <property type="evidence" value="ECO:0007669"/>
    <property type="project" value="TreeGrafter"/>
</dbReference>
<dbReference type="FunCoup" id="A0A6J2WU76">
    <property type="interactions" value="880"/>
</dbReference>
<accession>A0A6J2WU76</accession>
<dbReference type="GeneID" id="115827998"/>
<comment type="similarity">
    <text evidence="1">Belongs to the ENTR1 family.</text>
</comment>
<keyword evidence="3 4" id="KW-0175">Coiled coil</keyword>
<dbReference type="InterPro" id="IPR026757">
    <property type="entry name" value="ENTR1"/>
</dbReference>
<dbReference type="GO" id="GO:0030496">
    <property type="term" value="C:midbody"/>
    <property type="evidence" value="ECO:0007669"/>
    <property type="project" value="TreeGrafter"/>
</dbReference>
<feature type="coiled-coil region" evidence="4">
    <location>
        <begin position="195"/>
        <end position="296"/>
    </location>
</feature>
<dbReference type="Proteomes" id="UP000504632">
    <property type="component" value="Chromosome 14"/>
</dbReference>
<dbReference type="GO" id="GO:0045724">
    <property type="term" value="P:positive regulation of cilium assembly"/>
    <property type="evidence" value="ECO:0007669"/>
    <property type="project" value="TreeGrafter"/>
</dbReference>
<dbReference type="InParanoid" id="A0A6J2WU76"/>
<dbReference type="RefSeq" id="XP_030647752.1">
    <property type="nucleotide sequence ID" value="XM_030791892.1"/>
</dbReference>
<dbReference type="GO" id="GO:0005813">
    <property type="term" value="C:centrosome"/>
    <property type="evidence" value="ECO:0007669"/>
    <property type="project" value="TreeGrafter"/>
</dbReference>
<dbReference type="OrthoDB" id="6499155at2759"/>
<keyword evidence="6" id="KW-1185">Reference proteome</keyword>
<sequence length="354" mass="40191">MSKHKTSAKKLIIEDDEQQDDGCELNPFSFKEFIRTKNQYSNTEGHLEGKNHLTKKKTHGSAYVADDSYTLSNDFDIRHKGHFFTNSKSVSECLESEPDNEEEWTESYQPSAVEEAHELGLCGTLDNSTFFDQLSLAGEEKDETANEWQSDEEISPKIHTSRKSTGSYEGDEETSIADLSFHLGKNSGGDGRRDQHKLREENSQLRKHIKELLKKSEADSVRIEHLTDELHKRKLQEEREAKTLETMVQSVEQNLQSMTKRAVKAENSVSKLKQEVHQLQSQLEGYKSENERLRASETAALNTMRHNAQLASEYLSKAAQEAETSIKQLLTGTETLCLASQLLSSIDKISEIHK</sequence>
<dbReference type="PANTHER" id="PTHR31259">
    <property type="entry name" value="ENDOSOME-ASSOCIATED TRAFFICKING REGULATOR 1"/>
    <property type="match status" value="1"/>
</dbReference>
<gene>
    <name evidence="7" type="primary">entr1</name>
</gene>
<proteinExistence type="inferred from homology"/>
<dbReference type="GO" id="GO:1903566">
    <property type="term" value="P:positive regulation of protein localization to cilium"/>
    <property type="evidence" value="ECO:0007669"/>
    <property type="project" value="TreeGrafter"/>
</dbReference>
<evidence type="ECO:0000256" key="4">
    <source>
        <dbReference type="SAM" id="Coils"/>
    </source>
</evidence>
<feature type="region of interest" description="Disordered" evidence="5">
    <location>
        <begin position="1"/>
        <end position="20"/>
    </location>
</feature>